<dbReference type="EMBL" id="MU069440">
    <property type="protein sequence ID" value="KAF5843565.1"/>
    <property type="molecule type" value="Genomic_DNA"/>
</dbReference>
<organism evidence="2 3">
    <name type="scientific">Dunaliella salina</name>
    <name type="common">Green alga</name>
    <name type="synonym">Protococcus salinus</name>
    <dbReference type="NCBI Taxonomy" id="3046"/>
    <lineage>
        <taxon>Eukaryota</taxon>
        <taxon>Viridiplantae</taxon>
        <taxon>Chlorophyta</taxon>
        <taxon>core chlorophytes</taxon>
        <taxon>Chlorophyceae</taxon>
        <taxon>CS clade</taxon>
        <taxon>Chlamydomonadales</taxon>
        <taxon>Dunaliellaceae</taxon>
        <taxon>Dunaliella</taxon>
    </lineage>
</organism>
<reference evidence="2" key="1">
    <citation type="submission" date="2017-08" db="EMBL/GenBank/DDBJ databases">
        <authorList>
            <person name="Polle J.E."/>
            <person name="Barry K."/>
            <person name="Cushman J."/>
            <person name="Schmutz J."/>
            <person name="Tran D."/>
            <person name="Hathwaick L.T."/>
            <person name="Yim W.C."/>
            <person name="Jenkins J."/>
            <person name="Mckie-Krisberg Z.M."/>
            <person name="Prochnik S."/>
            <person name="Lindquist E."/>
            <person name="Dockter R.B."/>
            <person name="Adam C."/>
            <person name="Molina H."/>
            <person name="Bunkerborg J."/>
            <person name="Jin E."/>
            <person name="Buchheim M."/>
            <person name="Magnuson J."/>
        </authorList>
    </citation>
    <scope>NUCLEOTIDE SEQUENCE</scope>
    <source>
        <strain evidence="2">CCAP 19/18</strain>
    </source>
</reference>
<evidence type="ECO:0000313" key="3">
    <source>
        <dbReference type="Proteomes" id="UP000815325"/>
    </source>
</evidence>
<feature type="domain" description="CobN/magnesium chelatase" evidence="1">
    <location>
        <begin position="24"/>
        <end position="488"/>
    </location>
</feature>
<dbReference type="PANTHER" id="PTHR44119">
    <property type="entry name" value="MAGNESIUM-CHELATASE SUBUNIT CHLH, CHLOROPLASTIC"/>
    <property type="match status" value="1"/>
</dbReference>
<dbReference type="InterPro" id="IPR003672">
    <property type="entry name" value="CobN/Mg_chltase"/>
</dbReference>
<dbReference type="Pfam" id="PF02514">
    <property type="entry name" value="CobN-Mg_chel"/>
    <property type="match status" value="2"/>
</dbReference>
<dbReference type="Proteomes" id="UP000815325">
    <property type="component" value="Unassembled WGS sequence"/>
</dbReference>
<keyword evidence="3" id="KW-1185">Reference proteome</keyword>
<dbReference type="PANTHER" id="PTHR44119:SF1">
    <property type="entry name" value="MAGNESIUM-CHELATASE SUBUNIT CHLH, CHLOROPLASTIC"/>
    <property type="match status" value="1"/>
</dbReference>
<gene>
    <name evidence="2" type="ORF">DUNSADRAFT_12827</name>
</gene>
<evidence type="ECO:0000313" key="2">
    <source>
        <dbReference type="EMBL" id="KAF5843565.1"/>
    </source>
</evidence>
<name>A0ABQ7H9N5_DUNSA</name>
<accession>A0ABQ7H9N5</accession>
<protein>
    <submittedName>
        <fullName evidence="2">CobN/magnesium chelatase</fullName>
    </submittedName>
</protein>
<comment type="caution">
    <text evidence="2">The sequence shown here is derived from an EMBL/GenBank/DDBJ whole genome shotgun (WGS) entry which is preliminary data.</text>
</comment>
<evidence type="ECO:0000259" key="1">
    <source>
        <dbReference type="Pfam" id="PF02514"/>
    </source>
</evidence>
<sequence>MYPPDWGPSEWGPIPFLPDNDVLVKRMQKQWGDLSSYRGIMSSASGQLVVPGLRAGNVYIGVQPLLGLEGDPMRLLFERDLTPHPQYAAFYKWLQHENKTDVVLHFGMHGTVEWLPGSPLGNNGLSWSDVLMGDLPNVYVYAANNPSESIIAKRRGYGTIVSHNVPPYGRAGLYKQLATLRDFIQEWREGSAPMAAADHASSNSSSAEMMGAAAQASAMGAGSAATSAASAASNGVGSDSRSSEGLGDVRSSLVAPIIENIRLAGLQVLENRLFSEGLHVLGTPPTRSQLSAYLNAYFDGSLPQDALDAVADAEGLATARARLERSFKMQQPEASTNGSSPPVDAGGGLLAQNSQELTGVLRALRGEYVLPEAGGDLLRDGVGVLPTGRNIHALDPYRMPSPAAAARGSQAAQAILDSHTAANQGTFPETVSVNLWGLDAIKTKGESVGMVLHFVGGRPVKEGTGRIARFELIPLEEMGGLPRVDVLYTEYYANTGALQKAAASARGGKAPGVSIVEAFGKEVKPRELKDVLRIEYRTKLLNPRWAEAMSAQGSGGAFEISQRMTAMVGWGATSDFRENWAWDQAAETYALDEAMAEKLRQANPQAFSNVLRRMLEASGRGMWDASPEVLNRLRALYSDMDDQLEGVKA</sequence>
<feature type="domain" description="CobN/magnesium chelatase" evidence="1">
    <location>
        <begin position="490"/>
        <end position="629"/>
    </location>
</feature>
<proteinExistence type="predicted"/>